<dbReference type="eggNOG" id="ENOG502TJGC">
    <property type="taxonomic scope" value="Eukaryota"/>
</dbReference>
<accession>R9NZW0</accession>
<proteinExistence type="predicted"/>
<dbReference type="Proteomes" id="UP000014071">
    <property type="component" value="Unassembled WGS sequence"/>
</dbReference>
<keyword evidence="2" id="KW-1185">Reference proteome</keyword>
<gene>
    <name evidence="1" type="ORF">PHSY_002019</name>
</gene>
<dbReference type="GO" id="GO:0016853">
    <property type="term" value="F:isomerase activity"/>
    <property type="evidence" value="ECO:0007669"/>
    <property type="project" value="UniProtKB-KW"/>
</dbReference>
<keyword evidence="1" id="KW-0413">Isomerase</keyword>
<dbReference type="EMBL" id="DF238784">
    <property type="protein sequence ID" value="GAC94448.1"/>
    <property type="molecule type" value="Genomic_DNA"/>
</dbReference>
<sequence>MRNEYKTPTDALGKRSEVEEMRPKACWWKEVTNLFDGFSIEYLLDTTTDWSFEPYTHMFIDQSVRLDDEATRTDEEDDARQEAIHRAIKKRFKGVPFRMWTTENLVFVSVQDAELLQALWRSPLVCETTPLKLVYRGLPIRNATVWSGNLDNTLTMLELEAFCKSYTVGRNNSVAILAKLRDEDQEEYEGPIATGDVIFFCSDLSLRKTPKMNGKALRFVSYARAEKHGIIDGMPDGKS</sequence>
<dbReference type="AlphaFoldDB" id="R9NZW0"/>
<evidence type="ECO:0000313" key="1">
    <source>
        <dbReference type="EMBL" id="GAC94448.1"/>
    </source>
</evidence>
<dbReference type="RefSeq" id="XP_012188035.1">
    <property type="nucleotide sequence ID" value="XM_012332645.1"/>
</dbReference>
<dbReference type="GeneID" id="24107314"/>
<dbReference type="OrthoDB" id="2549378at2759"/>
<reference evidence="2" key="1">
    <citation type="journal article" date="2013" name="Genome Announc.">
        <title>Draft genome sequence of the basidiomycetous yeast-like fungus Pseudozyma hubeiensis SY62, which produces an abundant amount of the biosurfactant mannosylerythritol lipids.</title>
        <authorList>
            <person name="Konishi M."/>
            <person name="Hatada Y."/>
            <person name="Horiuchi J."/>
        </authorList>
    </citation>
    <scope>NUCLEOTIDE SEQUENCE [LARGE SCALE GENOMIC DNA]</scope>
    <source>
        <strain evidence="2">SY62</strain>
    </source>
</reference>
<dbReference type="HOGENOM" id="CLU_1161583_0_0_1"/>
<organism evidence="1 2">
    <name type="scientific">Pseudozyma hubeiensis (strain SY62)</name>
    <name type="common">Yeast</name>
    <dbReference type="NCBI Taxonomy" id="1305764"/>
    <lineage>
        <taxon>Eukaryota</taxon>
        <taxon>Fungi</taxon>
        <taxon>Dikarya</taxon>
        <taxon>Basidiomycota</taxon>
        <taxon>Ustilaginomycotina</taxon>
        <taxon>Ustilaginomycetes</taxon>
        <taxon>Ustilaginales</taxon>
        <taxon>Ustilaginaceae</taxon>
        <taxon>Pseudozyma</taxon>
    </lineage>
</organism>
<evidence type="ECO:0000313" key="2">
    <source>
        <dbReference type="Proteomes" id="UP000014071"/>
    </source>
</evidence>
<name>R9NZW0_PSEHS</name>
<protein>
    <submittedName>
        <fullName evidence="1">Enoyl-CoA hydratase/isomerase</fullName>
    </submittedName>
</protein>